<dbReference type="GO" id="GO:1990281">
    <property type="term" value="C:efflux pump complex"/>
    <property type="evidence" value="ECO:0007669"/>
    <property type="project" value="TreeGrafter"/>
</dbReference>
<dbReference type="PANTHER" id="PTHR30469:SF20">
    <property type="entry name" value="EFFLUX RND TRANSPORTER PERIPLASMIC ADAPTOR SUBUNIT"/>
    <property type="match status" value="1"/>
</dbReference>
<sequence length="345" mass="38320">MRVLVCLVSLTTLLLFNSGCANHKPEENKVIRYVKVTEVESVSDVGERSFNAVIKEKRESSVSFRVGGTVEEIFFDEGDYVKAGTLLARLDQRDYKTMLTAAEAQYRQAKGELERYTQLYKQNKLPANTYEKIETAFMAAKSNWEKARNALADTRLTAPFSGFVFDKLINNHEVVGPGQPAFILIDTNTLEVSFGVPESIVNELSVGQEVEVTVNASEERYPATIKSVSHKAGGDRLFTVRLDMENPDVTKIKPGMTAKVFIPRINETGHKDIVLVPAEAIFYLGDQTYVWVYDSNTQSVVRRKVIAGKIAVSGRIEILNGLNVGEKIVVAGVHSLEEGQKVKPL</sequence>
<dbReference type="NCBIfam" id="TIGR01730">
    <property type="entry name" value="RND_mfp"/>
    <property type="match status" value="1"/>
</dbReference>
<dbReference type="InterPro" id="IPR058627">
    <property type="entry name" value="MdtA-like_C"/>
</dbReference>
<dbReference type="EMBL" id="FONA01000019">
    <property type="protein sequence ID" value="SFE81112.1"/>
    <property type="molecule type" value="Genomic_DNA"/>
</dbReference>
<dbReference type="InParanoid" id="A0A1I2DKE8"/>
<gene>
    <name evidence="8" type="ORF">SAMN05444380_11938</name>
</gene>
<dbReference type="InterPro" id="IPR058792">
    <property type="entry name" value="Beta-barrel_RND_2"/>
</dbReference>
<dbReference type="Gene3D" id="2.40.30.170">
    <property type="match status" value="1"/>
</dbReference>
<evidence type="ECO:0000313" key="9">
    <source>
        <dbReference type="Proteomes" id="UP000181976"/>
    </source>
</evidence>
<evidence type="ECO:0000259" key="7">
    <source>
        <dbReference type="Pfam" id="PF25967"/>
    </source>
</evidence>
<dbReference type="OrthoDB" id="9784685at2"/>
<dbReference type="GO" id="GO:0015562">
    <property type="term" value="F:efflux transmembrane transporter activity"/>
    <property type="evidence" value="ECO:0007669"/>
    <property type="project" value="TreeGrafter"/>
</dbReference>
<dbReference type="Pfam" id="PF25954">
    <property type="entry name" value="Beta-barrel_RND_2"/>
    <property type="match status" value="1"/>
</dbReference>
<evidence type="ECO:0000256" key="2">
    <source>
        <dbReference type="ARBA" id="ARBA00009477"/>
    </source>
</evidence>
<dbReference type="RefSeq" id="WP_010527526.1">
    <property type="nucleotide sequence ID" value="NZ_AFSL01000053.1"/>
</dbReference>
<dbReference type="STRING" id="385682.SAMN05444380_11938"/>
<feature type="chain" id="PRO_5010374631" evidence="4">
    <location>
        <begin position="24"/>
        <end position="345"/>
    </location>
</feature>
<feature type="domain" description="Multidrug resistance protein MdtA-like barrel-sandwich hybrid" evidence="5">
    <location>
        <begin position="60"/>
        <end position="186"/>
    </location>
</feature>
<reference evidence="8 9" key="1">
    <citation type="submission" date="2016-10" db="EMBL/GenBank/DDBJ databases">
        <authorList>
            <person name="de Groot N.N."/>
        </authorList>
    </citation>
    <scope>NUCLEOTIDE SEQUENCE [LARGE SCALE GENOMIC DNA]</scope>
    <source>
        <strain evidence="8 9">DSM 19012</strain>
    </source>
</reference>
<feature type="signal peptide" evidence="4">
    <location>
        <begin position="1"/>
        <end position="23"/>
    </location>
</feature>
<evidence type="ECO:0000256" key="3">
    <source>
        <dbReference type="ARBA" id="ARBA00022448"/>
    </source>
</evidence>
<dbReference type="eggNOG" id="COG0845">
    <property type="taxonomic scope" value="Bacteria"/>
</dbReference>
<proteinExistence type="inferred from homology"/>
<evidence type="ECO:0000259" key="6">
    <source>
        <dbReference type="Pfam" id="PF25954"/>
    </source>
</evidence>
<dbReference type="Proteomes" id="UP000181976">
    <property type="component" value="Unassembled WGS sequence"/>
</dbReference>
<keyword evidence="9" id="KW-1185">Reference proteome</keyword>
<evidence type="ECO:0000256" key="1">
    <source>
        <dbReference type="ARBA" id="ARBA00004196"/>
    </source>
</evidence>
<dbReference type="Pfam" id="PF25917">
    <property type="entry name" value="BSH_RND"/>
    <property type="match status" value="1"/>
</dbReference>
<evidence type="ECO:0000313" key="8">
    <source>
        <dbReference type="EMBL" id="SFE81112.1"/>
    </source>
</evidence>
<feature type="domain" description="CusB-like beta-barrel" evidence="6">
    <location>
        <begin position="193"/>
        <end position="260"/>
    </location>
</feature>
<organism evidence="8 9">
    <name type="scientific">Thermophagus xiamenensis</name>
    <dbReference type="NCBI Taxonomy" id="385682"/>
    <lineage>
        <taxon>Bacteria</taxon>
        <taxon>Pseudomonadati</taxon>
        <taxon>Bacteroidota</taxon>
        <taxon>Bacteroidia</taxon>
        <taxon>Marinilabiliales</taxon>
        <taxon>Marinilabiliaceae</taxon>
        <taxon>Thermophagus</taxon>
    </lineage>
</organism>
<name>A0A1I2DKE8_9BACT</name>
<evidence type="ECO:0000259" key="5">
    <source>
        <dbReference type="Pfam" id="PF25917"/>
    </source>
</evidence>
<evidence type="ECO:0000256" key="4">
    <source>
        <dbReference type="SAM" id="SignalP"/>
    </source>
</evidence>
<protein>
    <submittedName>
        <fullName evidence="8">RND family efflux transporter, MFP subunit</fullName>
    </submittedName>
</protein>
<dbReference type="InterPro" id="IPR058625">
    <property type="entry name" value="MdtA-like_BSH"/>
</dbReference>
<comment type="subcellular location">
    <subcellularLocation>
        <location evidence="1">Cell envelope</location>
    </subcellularLocation>
</comment>
<keyword evidence="4" id="KW-0732">Signal</keyword>
<feature type="domain" description="Multidrug resistance protein MdtA-like C-terminal permuted SH3" evidence="7">
    <location>
        <begin position="273"/>
        <end position="333"/>
    </location>
</feature>
<dbReference type="Pfam" id="PF25967">
    <property type="entry name" value="RND-MFP_C"/>
    <property type="match status" value="1"/>
</dbReference>
<dbReference type="Gene3D" id="2.40.420.20">
    <property type="match status" value="1"/>
</dbReference>
<keyword evidence="3" id="KW-0813">Transport</keyword>
<dbReference type="SUPFAM" id="SSF111369">
    <property type="entry name" value="HlyD-like secretion proteins"/>
    <property type="match status" value="1"/>
</dbReference>
<dbReference type="InterPro" id="IPR006143">
    <property type="entry name" value="RND_pump_MFP"/>
</dbReference>
<dbReference type="PANTHER" id="PTHR30469">
    <property type="entry name" value="MULTIDRUG RESISTANCE PROTEIN MDTA"/>
    <property type="match status" value="1"/>
</dbReference>
<comment type="similarity">
    <text evidence="2">Belongs to the membrane fusion protein (MFP) (TC 8.A.1) family.</text>
</comment>
<accession>A0A1I2DKE8</accession>
<dbReference type="Gene3D" id="2.40.50.100">
    <property type="match status" value="2"/>
</dbReference>
<dbReference type="AlphaFoldDB" id="A0A1I2DKE8"/>